<evidence type="ECO:0000256" key="6">
    <source>
        <dbReference type="ARBA" id="ARBA00022490"/>
    </source>
</evidence>
<feature type="compositionally biased region" description="Polar residues" evidence="8">
    <location>
        <begin position="13"/>
        <end position="40"/>
    </location>
</feature>
<evidence type="ECO:0000313" key="10">
    <source>
        <dbReference type="EMBL" id="RKF72211.1"/>
    </source>
</evidence>
<dbReference type="InterPro" id="IPR039024">
    <property type="entry name" value="RTC4"/>
</dbReference>
<sequence length="535" mass="60013">MPATASRKIERGCSTTPQPKPSSENSEEVTQPTTYSSCSDGESHADIRPVMLKRNSRRSDNRPQRDRTTERRTSSQNSSGYGGVNSYRSRRGIGTSKSQNIDSNGNKNNVEVKPSKQSSKIFKDILGKENTGKKNKRAVYGKSSQPSSQNTECSQPRSSQKSQTSPGHKLKSINLPLSDSEKSDEESSAFKPPSSEFLDYIFSESPDTKSLNIAHEISAYSNSASSPVAKRKLINSPTAAIFKNELPIPKLKLPKMLDGTPELYSSDPPGSFGSSFQKSENELGEDRTKLLFKAYNDLDFDDDVPTSSDMTARSFDTENIDEFPSASSPARCPMCNEPVSPTELRSRGNMNTRRQEKFCLAHRKKSAMKEWELNRYPQINWNNLDDRISKHHLFLKNLINGEDSYYRKLLQEKIDQGKDRNLRTSTSNLIPGYYGPRGLRIMSENVFHKFTPLLKKRIIQDRLIAARGYTPYVQSVLVPEVATLLIQEDMVISLSEARNVMLKSAAVGELLHDEVRDDFQIPSPCKISDDQSSPE</sequence>
<keyword evidence="6" id="KW-0963">Cytoplasm</keyword>
<feature type="compositionally biased region" description="Polar residues" evidence="8">
    <location>
        <begin position="142"/>
        <end position="166"/>
    </location>
</feature>
<accession>A0A420ICD7</accession>
<organism evidence="10 11">
    <name type="scientific">Golovinomyces cichoracearum</name>
    <dbReference type="NCBI Taxonomy" id="62708"/>
    <lineage>
        <taxon>Eukaryota</taxon>
        <taxon>Fungi</taxon>
        <taxon>Dikarya</taxon>
        <taxon>Ascomycota</taxon>
        <taxon>Pezizomycotina</taxon>
        <taxon>Leotiomycetes</taxon>
        <taxon>Erysiphales</taxon>
        <taxon>Erysiphaceae</taxon>
        <taxon>Golovinomyces</taxon>
    </lineage>
</organism>
<feature type="compositionally biased region" description="Polar residues" evidence="8">
    <location>
        <begin position="95"/>
        <end position="120"/>
    </location>
</feature>
<dbReference type="GO" id="GO:0005634">
    <property type="term" value="C:nucleus"/>
    <property type="evidence" value="ECO:0007669"/>
    <property type="project" value="UniProtKB-SubCell"/>
</dbReference>
<dbReference type="SMART" id="SM01312">
    <property type="entry name" value="RTC4"/>
    <property type="match status" value="1"/>
</dbReference>
<evidence type="ECO:0000256" key="4">
    <source>
        <dbReference type="ARBA" id="ARBA00009461"/>
    </source>
</evidence>
<name>A0A420ICD7_9PEZI</name>
<comment type="function">
    <text evidence="1">May be involved in a process influencing telomere capping.</text>
</comment>
<dbReference type="AlphaFoldDB" id="A0A420ICD7"/>
<gene>
    <name evidence="10" type="ORF">GcM1_249271</name>
</gene>
<dbReference type="Pfam" id="PF14474">
    <property type="entry name" value="RTC4"/>
    <property type="match status" value="1"/>
</dbReference>
<evidence type="ECO:0000259" key="9">
    <source>
        <dbReference type="SMART" id="SM01312"/>
    </source>
</evidence>
<keyword evidence="7" id="KW-0539">Nucleus</keyword>
<evidence type="ECO:0000256" key="5">
    <source>
        <dbReference type="ARBA" id="ARBA00015162"/>
    </source>
</evidence>
<comment type="subcellular location">
    <subcellularLocation>
        <location evidence="3">Cytoplasm</location>
    </subcellularLocation>
    <subcellularLocation>
        <location evidence="2">Nucleus</location>
    </subcellularLocation>
</comment>
<proteinExistence type="inferred from homology"/>
<evidence type="ECO:0000256" key="1">
    <source>
        <dbReference type="ARBA" id="ARBA00002738"/>
    </source>
</evidence>
<evidence type="ECO:0000256" key="2">
    <source>
        <dbReference type="ARBA" id="ARBA00004123"/>
    </source>
</evidence>
<evidence type="ECO:0000256" key="3">
    <source>
        <dbReference type="ARBA" id="ARBA00004496"/>
    </source>
</evidence>
<feature type="compositionally biased region" description="Basic and acidic residues" evidence="8">
    <location>
        <begin position="57"/>
        <end position="73"/>
    </location>
</feature>
<feature type="compositionally biased region" description="Basic and acidic residues" evidence="8">
    <location>
        <begin position="121"/>
        <end position="132"/>
    </location>
</feature>
<reference evidence="10 11" key="1">
    <citation type="journal article" date="2018" name="BMC Genomics">
        <title>Comparative genome analyses reveal sequence features reflecting distinct modes of host-adaptation between dicot and monocot powdery mildew.</title>
        <authorList>
            <person name="Wu Y."/>
            <person name="Ma X."/>
            <person name="Pan Z."/>
            <person name="Kale S.D."/>
            <person name="Song Y."/>
            <person name="King H."/>
            <person name="Zhang Q."/>
            <person name="Presley C."/>
            <person name="Deng X."/>
            <person name="Wei C.I."/>
            <person name="Xiao S."/>
        </authorList>
    </citation>
    <scope>NUCLEOTIDE SEQUENCE [LARGE SCALE GENOMIC DNA]</scope>
    <source>
        <strain evidence="10">UMSG1</strain>
    </source>
</reference>
<dbReference type="GO" id="GO:0005737">
    <property type="term" value="C:cytoplasm"/>
    <property type="evidence" value="ECO:0007669"/>
    <property type="project" value="UniProtKB-SubCell"/>
</dbReference>
<dbReference type="InterPro" id="IPR028094">
    <property type="entry name" value="RTC4_C"/>
</dbReference>
<comment type="caution">
    <text evidence="10">The sequence shown here is derived from an EMBL/GenBank/DDBJ whole genome shotgun (WGS) entry which is preliminary data.</text>
</comment>
<feature type="domain" description="Restriction of telomere capping protein 4 C-terminal" evidence="9">
    <location>
        <begin position="398"/>
        <end position="514"/>
    </location>
</feature>
<evidence type="ECO:0000256" key="7">
    <source>
        <dbReference type="ARBA" id="ARBA00023242"/>
    </source>
</evidence>
<dbReference type="PANTHER" id="PTHR41391:SF1">
    <property type="entry name" value="RESTRICTION OF TELOMERE CAPPING PROTEIN 4"/>
    <property type="match status" value="1"/>
</dbReference>
<protein>
    <recommendedName>
        <fullName evidence="5">Restriction of telomere capping protein 4</fullName>
    </recommendedName>
</protein>
<dbReference type="EMBL" id="MCBS01024903">
    <property type="protein sequence ID" value="RKF72211.1"/>
    <property type="molecule type" value="Genomic_DNA"/>
</dbReference>
<feature type="region of interest" description="Disordered" evidence="8">
    <location>
        <begin position="1"/>
        <end position="192"/>
    </location>
</feature>
<dbReference type="PANTHER" id="PTHR41391">
    <property type="entry name" value="RESTRICTION OF TELOMERE CAPPING PROTEIN 4"/>
    <property type="match status" value="1"/>
</dbReference>
<dbReference type="Proteomes" id="UP000285326">
    <property type="component" value="Unassembled WGS sequence"/>
</dbReference>
<evidence type="ECO:0000256" key="8">
    <source>
        <dbReference type="SAM" id="MobiDB-lite"/>
    </source>
</evidence>
<evidence type="ECO:0000313" key="11">
    <source>
        <dbReference type="Proteomes" id="UP000285326"/>
    </source>
</evidence>
<comment type="similarity">
    <text evidence="4">Belongs to the RTC4 family.</text>
</comment>